<dbReference type="Proteomes" id="UP000789901">
    <property type="component" value="Unassembled WGS sequence"/>
</dbReference>
<evidence type="ECO:0000313" key="7">
    <source>
        <dbReference type="EMBL" id="CAG8841084.1"/>
    </source>
</evidence>
<evidence type="ECO:0000256" key="3">
    <source>
        <dbReference type="ARBA" id="ARBA00023027"/>
    </source>
</evidence>
<proteinExistence type="inferred from homology"/>
<dbReference type="InterPro" id="IPR026590">
    <property type="entry name" value="Ssirtuin_cat_dom"/>
</dbReference>
<feature type="domain" description="Deacetylase sirtuin-type" evidence="6">
    <location>
        <begin position="27"/>
        <end position="277"/>
    </location>
</feature>
<dbReference type="InterPro" id="IPR029035">
    <property type="entry name" value="DHS-like_NAD/FAD-binding_dom"/>
</dbReference>
<evidence type="ECO:0000313" key="8">
    <source>
        <dbReference type="Proteomes" id="UP000789901"/>
    </source>
</evidence>
<keyword evidence="3" id="KW-0520">NAD</keyword>
<feature type="compositionally biased region" description="Basic and acidic residues" evidence="5">
    <location>
        <begin position="292"/>
        <end position="310"/>
    </location>
</feature>
<evidence type="ECO:0000256" key="1">
    <source>
        <dbReference type="ARBA" id="ARBA00006924"/>
    </source>
</evidence>
<name>A0ABN7WV01_GIGMA</name>
<reference evidence="7 8" key="1">
    <citation type="submission" date="2021-06" db="EMBL/GenBank/DDBJ databases">
        <authorList>
            <person name="Kallberg Y."/>
            <person name="Tangrot J."/>
            <person name="Rosling A."/>
        </authorList>
    </citation>
    <scope>NUCLEOTIDE SEQUENCE [LARGE SCALE GENOMIC DNA]</scope>
    <source>
        <strain evidence="7 8">120-4 pot B 10/14</strain>
    </source>
</reference>
<organism evidence="7 8">
    <name type="scientific">Gigaspora margarita</name>
    <dbReference type="NCBI Taxonomy" id="4874"/>
    <lineage>
        <taxon>Eukaryota</taxon>
        <taxon>Fungi</taxon>
        <taxon>Fungi incertae sedis</taxon>
        <taxon>Mucoromycota</taxon>
        <taxon>Glomeromycotina</taxon>
        <taxon>Glomeromycetes</taxon>
        <taxon>Diversisporales</taxon>
        <taxon>Gigasporaceae</taxon>
        <taxon>Gigaspora</taxon>
    </lineage>
</organism>
<evidence type="ECO:0000256" key="4">
    <source>
        <dbReference type="PROSITE-ProRule" id="PRU00236"/>
    </source>
</evidence>
<gene>
    <name evidence="7" type="ORF">GMARGA_LOCUS35236</name>
</gene>
<dbReference type="InterPro" id="IPR050134">
    <property type="entry name" value="NAD-dep_sirtuin_deacylases"/>
</dbReference>
<feature type="compositionally biased region" description="Basic residues" evidence="5">
    <location>
        <begin position="280"/>
        <end position="291"/>
    </location>
</feature>
<comment type="caution">
    <text evidence="7">The sequence shown here is derived from an EMBL/GenBank/DDBJ whole genome shotgun (WGS) entry which is preliminary data.</text>
</comment>
<dbReference type="SUPFAM" id="SSF52467">
    <property type="entry name" value="DHS-like NAD/FAD-binding domain"/>
    <property type="match status" value="1"/>
</dbReference>
<dbReference type="Gene3D" id="3.30.1600.10">
    <property type="entry name" value="SIR2/SIRT2 'Small Domain"/>
    <property type="match status" value="1"/>
</dbReference>
<dbReference type="PROSITE" id="PS50305">
    <property type="entry name" value="SIRTUIN"/>
    <property type="match status" value="1"/>
</dbReference>
<keyword evidence="2" id="KW-0808">Transferase</keyword>
<dbReference type="InterPro" id="IPR003000">
    <property type="entry name" value="Sirtuin"/>
</dbReference>
<dbReference type="EMBL" id="CAJVQB010064671">
    <property type="protein sequence ID" value="CAG8841084.1"/>
    <property type="molecule type" value="Genomic_DNA"/>
</dbReference>
<dbReference type="Gene3D" id="3.40.50.1220">
    <property type="entry name" value="TPP-binding domain"/>
    <property type="match status" value="2"/>
</dbReference>
<evidence type="ECO:0000256" key="5">
    <source>
        <dbReference type="SAM" id="MobiDB-lite"/>
    </source>
</evidence>
<accession>A0ABN7WV01</accession>
<comment type="similarity">
    <text evidence="1">Belongs to the sirtuin family. Class I subfamily.</text>
</comment>
<sequence length="310" mass="36027">SINILMALNRDLKKNNSLLSEVQQLDLIKNNLLFAKVVRHVVLSKNLIFIAGLVFLVVEGYLQDFKCSNGLFEMINQKYPGSFCSVRDLFDANLHISDKAVKAFYNFIGELNKLVLKTEPIATHLFIKKLADMKKLKRVYTQNIDYLEEKAGLEVWNFENFKHCKPQVVQLHRTLANLQCMLCANVYSFTQEYCDIFTKDKVDCLIIMGTSLKIPGVKRLVKKFAKAVHECKGYVIMVNATNIVTKEWNRVIDYQIVGNCDEWVELIDKELSNIKATKSNNKRQISKKRKRTEIDYHEKKKTEIDHQEKR</sequence>
<dbReference type="Pfam" id="PF02146">
    <property type="entry name" value="SIR2"/>
    <property type="match status" value="1"/>
</dbReference>
<dbReference type="PANTHER" id="PTHR11085">
    <property type="entry name" value="NAD-DEPENDENT PROTEIN DEACYLASE SIRTUIN-5, MITOCHONDRIAL-RELATED"/>
    <property type="match status" value="1"/>
</dbReference>
<feature type="non-terminal residue" evidence="7">
    <location>
        <position position="1"/>
    </location>
</feature>
<comment type="caution">
    <text evidence="4">Lacks conserved residue(s) required for the propagation of feature annotation.</text>
</comment>
<dbReference type="PANTHER" id="PTHR11085:SF8">
    <property type="entry name" value="NAD-DEPENDENT HISTONE DEACETYLASE HST3"/>
    <property type="match status" value="1"/>
</dbReference>
<dbReference type="InterPro" id="IPR026591">
    <property type="entry name" value="Sirtuin_cat_small_dom_sf"/>
</dbReference>
<evidence type="ECO:0000256" key="2">
    <source>
        <dbReference type="ARBA" id="ARBA00022679"/>
    </source>
</evidence>
<feature type="region of interest" description="Disordered" evidence="5">
    <location>
        <begin position="279"/>
        <end position="310"/>
    </location>
</feature>
<protein>
    <submittedName>
        <fullName evidence="7">34108_t:CDS:1</fullName>
    </submittedName>
</protein>
<keyword evidence="8" id="KW-1185">Reference proteome</keyword>
<evidence type="ECO:0000259" key="6">
    <source>
        <dbReference type="PROSITE" id="PS50305"/>
    </source>
</evidence>